<gene>
    <name evidence="2" type="ORF">Verru16b_03407</name>
</gene>
<dbReference type="PROSITE" id="PS51658">
    <property type="entry name" value="BFN"/>
    <property type="match status" value="1"/>
</dbReference>
<dbReference type="OrthoDB" id="9788698at2"/>
<dbReference type="KEGG" id="obg:Verru16b_03407"/>
<dbReference type="Gene3D" id="3.10.690.10">
    <property type="entry name" value="Bifunctional nuclease domain"/>
    <property type="match status" value="1"/>
</dbReference>
<dbReference type="SUPFAM" id="SSF103256">
    <property type="entry name" value="Hypothetical protein TM0160"/>
    <property type="match status" value="1"/>
</dbReference>
<evidence type="ECO:0000259" key="1">
    <source>
        <dbReference type="PROSITE" id="PS51658"/>
    </source>
</evidence>
<dbReference type="AlphaFoldDB" id="A0A1D8AZI1"/>
<evidence type="ECO:0000313" key="2">
    <source>
        <dbReference type="EMBL" id="AOS46306.1"/>
    </source>
</evidence>
<dbReference type="Proteomes" id="UP000095228">
    <property type="component" value="Chromosome"/>
</dbReference>
<dbReference type="InterPro" id="IPR003729">
    <property type="entry name" value="Bi_nuclease_dom"/>
</dbReference>
<sequence length="156" mass="17448">MPADITEVTIKGLMPTANGCAVFLGNDDKTFVIYVDPSVGSAISMTINGVKKERPLTHDLIGHLFLGFEISLERIIINDVNEGTYFARIILHMQNELGRKFLELDARPSDSIVLALQQKRPIFVAAKVFDAVEDMSEILERVLKQQKEEGKEESDE</sequence>
<dbReference type="InterPro" id="IPR036104">
    <property type="entry name" value="BFN_sf"/>
</dbReference>
<evidence type="ECO:0000313" key="3">
    <source>
        <dbReference type="Proteomes" id="UP000095228"/>
    </source>
</evidence>
<keyword evidence="3" id="KW-1185">Reference proteome</keyword>
<dbReference type="PATRIC" id="fig|1838286.3.peg.3445"/>
<name>A0A1D8AZI1_9BACT</name>
<dbReference type="RefSeq" id="WP_069963375.1">
    <property type="nucleotide sequence ID" value="NZ_CP016094.1"/>
</dbReference>
<dbReference type="GO" id="GO:0004518">
    <property type="term" value="F:nuclease activity"/>
    <property type="evidence" value="ECO:0007669"/>
    <property type="project" value="InterPro"/>
</dbReference>
<dbReference type="EMBL" id="CP016094">
    <property type="protein sequence ID" value="AOS46306.1"/>
    <property type="molecule type" value="Genomic_DNA"/>
</dbReference>
<organism evidence="2 3">
    <name type="scientific">Lacunisphaera limnophila</name>
    <dbReference type="NCBI Taxonomy" id="1838286"/>
    <lineage>
        <taxon>Bacteria</taxon>
        <taxon>Pseudomonadati</taxon>
        <taxon>Verrucomicrobiota</taxon>
        <taxon>Opitutia</taxon>
        <taxon>Opitutales</taxon>
        <taxon>Opitutaceae</taxon>
        <taxon>Lacunisphaera</taxon>
    </lineage>
</organism>
<accession>A0A1D8AZI1</accession>
<dbReference type="Pfam" id="PF02577">
    <property type="entry name" value="BFN_dom"/>
    <property type="match status" value="1"/>
</dbReference>
<dbReference type="STRING" id="1838286.Verru16b_03407"/>
<reference evidence="2 3" key="1">
    <citation type="submission" date="2016-06" db="EMBL/GenBank/DDBJ databases">
        <title>Three novel species with peptidoglycan cell walls form the new genus Lacunisphaera gen. nov. in the family Opitutaceae of the verrucomicrobial subdivision 4.</title>
        <authorList>
            <person name="Rast P."/>
            <person name="Gloeckner I."/>
            <person name="Jogler M."/>
            <person name="Boedeker C."/>
            <person name="Jeske O."/>
            <person name="Wiegand S."/>
            <person name="Reinhardt R."/>
            <person name="Schumann P."/>
            <person name="Rohde M."/>
            <person name="Spring S."/>
            <person name="Gloeckner F.O."/>
            <person name="Jogler C."/>
        </authorList>
    </citation>
    <scope>NUCLEOTIDE SEQUENCE [LARGE SCALE GENOMIC DNA]</scope>
    <source>
        <strain evidence="2 3">IG16b</strain>
    </source>
</reference>
<protein>
    <recommendedName>
        <fullName evidence="1">BFN domain-containing protein</fullName>
    </recommendedName>
</protein>
<feature type="domain" description="BFN" evidence="1">
    <location>
        <begin position="1"/>
        <end position="136"/>
    </location>
</feature>
<proteinExistence type="predicted"/>